<feature type="binding site" evidence="25">
    <location>
        <position position="59"/>
    </location>
    <ligand>
        <name>Mg(2+)</name>
        <dbReference type="ChEBI" id="CHEBI:18420"/>
        <label>1</label>
    </ligand>
</feature>
<evidence type="ECO:0000256" key="20">
    <source>
        <dbReference type="ARBA" id="ARBA00042722"/>
    </source>
</evidence>
<evidence type="ECO:0000256" key="17">
    <source>
        <dbReference type="ARBA" id="ARBA00041057"/>
    </source>
</evidence>
<dbReference type="GO" id="GO:0005759">
    <property type="term" value="C:mitochondrial matrix"/>
    <property type="evidence" value="ECO:0007669"/>
    <property type="project" value="UniProtKB-SubCell"/>
</dbReference>
<dbReference type="InterPro" id="IPR050792">
    <property type="entry name" value="ADP-ribosylglycohydrolase"/>
</dbReference>
<dbReference type="FunFam" id="1.10.4080.10:FF:000001">
    <property type="entry name" value="ADP-ribose glycohydrolase ARH3"/>
    <property type="match status" value="1"/>
</dbReference>
<dbReference type="Proteomes" id="UP001165740">
    <property type="component" value="Chromosome 1"/>
</dbReference>
<keyword evidence="11" id="KW-0227">DNA damage</keyword>
<dbReference type="InterPro" id="IPR005502">
    <property type="entry name" value="Ribosyl_crysJ1"/>
</dbReference>
<keyword evidence="15" id="KW-0234">DNA repair</keyword>
<dbReference type="AlphaFoldDB" id="A0A9W2ZGM9"/>
<evidence type="ECO:0000256" key="5">
    <source>
        <dbReference type="ARBA" id="ARBA00010702"/>
    </source>
</evidence>
<gene>
    <name evidence="28" type="primary">LOC106060092</name>
</gene>
<comment type="cofactor">
    <cofactor evidence="25">
        <name>Mg(2+)</name>
        <dbReference type="ChEBI" id="CHEBI:18420"/>
    </cofactor>
    <text evidence="25">Binds 2 magnesium ions per subunit.</text>
</comment>
<evidence type="ECO:0000256" key="4">
    <source>
        <dbReference type="ARBA" id="ARBA00004496"/>
    </source>
</evidence>
<dbReference type="GO" id="GO:0140290">
    <property type="term" value="P:peptidyl-serine ADP-deribosylation"/>
    <property type="evidence" value="ECO:0007669"/>
    <property type="project" value="UniProtKB-ARBA"/>
</dbReference>
<comment type="subcellular location">
    <subcellularLocation>
        <location evidence="2">Chromosome</location>
    </subcellularLocation>
    <subcellularLocation>
        <location evidence="4">Cytoplasm</location>
    </subcellularLocation>
    <subcellularLocation>
        <location evidence="3">Mitochondrion matrix</location>
    </subcellularLocation>
    <subcellularLocation>
        <location evidence="1">Nucleus</location>
    </subcellularLocation>
</comment>
<evidence type="ECO:0000256" key="8">
    <source>
        <dbReference type="ARBA" id="ARBA00022454"/>
    </source>
</evidence>
<evidence type="ECO:0000256" key="2">
    <source>
        <dbReference type="ARBA" id="ARBA00004286"/>
    </source>
</evidence>
<dbReference type="SUPFAM" id="SSF101478">
    <property type="entry name" value="ADP-ribosylglycohydrolase"/>
    <property type="match status" value="1"/>
</dbReference>
<evidence type="ECO:0000256" key="16">
    <source>
        <dbReference type="ARBA" id="ARBA00023242"/>
    </source>
</evidence>
<reference evidence="28" key="1">
    <citation type="submission" date="2025-08" db="UniProtKB">
        <authorList>
            <consortium name="RefSeq"/>
        </authorList>
    </citation>
    <scope>IDENTIFICATION</scope>
</reference>
<feature type="binding site" evidence="25">
    <location>
        <position position="60"/>
    </location>
    <ligand>
        <name>Mg(2+)</name>
        <dbReference type="ChEBI" id="CHEBI:18420"/>
        <label>1</label>
    </ligand>
</feature>
<comment type="similarity">
    <text evidence="5">Belongs to the ADP-ribosylglycohydrolase family.</text>
</comment>
<dbReference type="OrthoDB" id="410104at2759"/>
<keyword evidence="13 25" id="KW-0460">Magnesium</keyword>
<dbReference type="Pfam" id="PF03747">
    <property type="entry name" value="ADP_ribosyl_GH"/>
    <property type="match status" value="1"/>
</dbReference>
<evidence type="ECO:0000256" key="13">
    <source>
        <dbReference type="ARBA" id="ARBA00022842"/>
    </source>
</evidence>
<feature type="region of interest" description="Disordered" evidence="26">
    <location>
        <begin position="214"/>
        <end position="233"/>
    </location>
</feature>
<evidence type="ECO:0000256" key="12">
    <source>
        <dbReference type="ARBA" id="ARBA00022801"/>
    </source>
</evidence>
<dbReference type="GO" id="GO:0004649">
    <property type="term" value="F:poly(ADP-ribose) glycohydrolase activity"/>
    <property type="evidence" value="ECO:0007669"/>
    <property type="project" value="UniProtKB-EC"/>
</dbReference>
<dbReference type="Gene3D" id="1.10.4080.10">
    <property type="entry name" value="ADP-ribosylation/Crystallin J1"/>
    <property type="match status" value="1"/>
</dbReference>
<evidence type="ECO:0000313" key="27">
    <source>
        <dbReference type="Proteomes" id="UP001165740"/>
    </source>
</evidence>
<evidence type="ECO:0000256" key="6">
    <source>
        <dbReference type="ARBA" id="ARBA00011245"/>
    </source>
</evidence>
<accession>A0A9W2ZGM9</accession>
<keyword evidence="16" id="KW-0539">Nucleus</keyword>
<organism evidence="27 28">
    <name type="scientific">Biomphalaria glabrata</name>
    <name type="common">Bloodfluke planorb</name>
    <name type="synonym">Freshwater snail</name>
    <dbReference type="NCBI Taxonomy" id="6526"/>
    <lineage>
        <taxon>Eukaryota</taxon>
        <taxon>Metazoa</taxon>
        <taxon>Spiralia</taxon>
        <taxon>Lophotrochozoa</taxon>
        <taxon>Mollusca</taxon>
        <taxon>Gastropoda</taxon>
        <taxon>Heterobranchia</taxon>
        <taxon>Euthyneura</taxon>
        <taxon>Panpulmonata</taxon>
        <taxon>Hygrophila</taxon>
        <taxon>Lymnaeoidea</taxon>
        <taxon>Planorbidae</taxon>
        <taxon>Biomphalaria</taxon>
    </lineage>
</organism>
<dbReference type="GO" id="GO:0005634">
    <property type="term" value="C:nucleus"/>
    <property type="evidence" value="ECO:0007669"/>
    <property type="project" value="UniProtKB-SubCell"/>
</dbReference>
<evidence type="ECO:0000256" key="21">
    <source>
        <dbReference type="ARBA" id="ARBA00042850"/>
    </source>
</evidence>
<evidence type="ECO:0000256" key="19">
    <source>
        <dbReference type="ARBA" id="ARBA00042471"/>
    </source>
</evidence>
<keyword evidence="12" id="KW-0378">Hydrolase</keyword>
<dbReference type="GO" id="GO:0046872">
    <property type="term" value="F:metal ion binding"/>
    <property type="evidence" value="ECO:0007669"/>
    <property type="project" value="UniProtKB-KW"/>
</dbReference>
<evidence type="ECO:0000313" key="28">
    <source>
        <dbReference type="RefSeq" id="XP_055874209.1"/>
    </source>
</evidence>
<evidence type="ECO:0000256" key="7">
    <source>
        <dbReference type="ARBA" id="ARBA00012255"/>
    </source>
</evidence>
<name>A0A9W2ZGM9_BIOGL</name>
<dbReference type="RefSeq" id="XP_055874209.1">
    <property type="nucleotide sequence ID" value="XM_056018234.1"/>
</dbReference>
<evidence type="ECO:0000256" key="1">
    <source>
        <dbReference type="ARBA" id="ARBA00004123"/>
    </source>
</evidence>
<evidence type="ECO:0000256" key="15">
    <source>
        <dbReference type="ARBA" id="ARBA00023204"/>
    </source>
</evidence>
<evidence type="ECO:0000256" key="23">
    <source>
        <dbReference type="ARBA" id="ARBA00043193"/>
    </source>
</evidence>
<evidence type="ECO:0000256" key="3">
    <source>
        <dbReference type="ARBA" id="ARBA00004305"/>
    </source>
</evidence>
<sequence length="362" mass="39779">MLSRFKGCLVGAVVGDCIGAIYEGHYAKIQTSLIIEKLKKLDKARENLKEGDEKPLSYTDDTAMTQSVALSLIQKGSFDAADMAKRFAEKFFKEPNRGYGGNIYKVFQELEDIDPEDVFKPAAKQFNGSGSYGNGGAMRISPAPLFAFNENNDTKLQELVTSITRLTHTHHLAIHGAILVAHAIDQSLRCDAEVDVNKFIDDLITKLKPLEEKYVASSQDEPPTKKSVKRSLDEEETPYCAKLARMKEMLQDESLQKSTIIHDLGHDVAAVSSVPAAVLSFLIATQKIPKLKDLNQFEQTIIYAISLGGDTDTIATMAGAMAGALYGIESIPETWRACCESVNKAEKMAEDLFNLNNRSSSS</sequence>
<comment type="catalytic activity">
    <reaction evidence="24">
        <text>alpha-NAD(+) + H2O = ADP-D-ribose + nicotinamide + H(+)</text>
        <dbReference type="Rhea" id="RHEA:68792"/>
        <dbReference type="ChEBI" id="CHEBI:15377"/>
        <dbReference type="ChEBI" id="CHEBI:15378"/>
        <dbReference type="ChEBI" id="CHEBI:17154"/>
        <dbReference type="ChEBI" id="CHEBI:57967"/>
        <dbReference type="ChEBI" id="CHEBI:77017"/>
    </reaction>
</comment>
<dbReference type="GeneID" id="106060092"/>
<feature type="binding site" evidence="25">
    <location>
        <position position="310"/>
    </location>
    <ligand>
        <name>Mg(2+)</name>
        <dbReference type="ChEBI" id="CHEBI:18420"/>
        <label>1</label>
    </ligand>
</feature>
<dbReference type="OMA" id="HMEHVEA"/>
<proteinExistence type="inferred from homology"/>
<evidence type="ECO:0000256" key="25">
    <source>
        <dbReference type="PIRSR" id="PIRSR605502-1"/>
    </source>
</evidence>
<evidence type="ECO:0000256" key="14">
    <source>
        <dbReference type="ARBA" id="ARBA00023128"/>
    </source>
</evidence>
<dbReference type="EC" id="3.2.1.143" evidence="7"/>
<dbReference type="GO" id="GO:0005694">
    <property type="term" value="C:chromosome"/>
    <property type="evidence" value="ECO:0007669"/>
    <property type="project" value="UniProtKB-SubCell"/>
</dbReference>
<feature type="binding site" evidence="25">
    <location>
        <position position="313"/>
    </location>
    <ligand>
        <name>Mg(2+)</name>
        <dbReference type="ChEBI" id="CHEBI:18420"/>
        <label>1</label>
    </ligand>
</feature>
<evidence type="ECO:0000256" key="9">
    <source>
        <dbReference type="ARBA" id="ARBA00022490"/>
    </source>
</evidence>
<keyword evidence="9" id="KW-0963">Cytoplasm</keyword>
<protein>
    <recommendedName>
        <fullName evidence="17">ADP-ribosylhydrolase ARH3</fullName>
        <ecNumber evidence="7">3.2.1.143</ecNumber>
    </recommendedName>
    <alternativeName>
        <fullName evidence="18">ADP-ribose glycohydrolase ARH3</fullName>
    </alternativeName>
    <alternativeName>
        <fullName evidence="19">ADP-ribosylhydrolase 3</fullName>
    </alternativeName>
    <alternativeName>
        <fullName evidence="22">O-acetyl-ADP-ribose deacetylase ARH3</fullName>
    </alternativeName>
    <alternativeName>
        <fullName evidence="23">Poly(ADP-ribose) glycohydrolase ARH3</fullName>
    </alternativeName>
    <alternativeName>
        <fullName evidence="21">[Protein ADP-ribosylarginine] hydrolase-like protein 2</fullName>
    </alternativeName>
    <alternativeName>
        <fullName evidence="20">[Protein ADP-ribosylserine] hydrolase</fullName>
    </alternativeName>
</protein>
<evidence type="ECO:0000256" key="18">
    <source>
        <dbReference type="ARBA" id="ARBA00042398"/>
    </source>
</evidence>
<keyword evidence="8" id="KW-0158">Chromosome</keyword>
<feature type="binding site" evidence="25">
    <location>
        <position position="312"/>
    </location>
    <ligand>
        <name>Mg(2+)</name>
        <dbReference type="ChEBI" id="CHEBI:18420"/>
        <label>1</label>
    </ligand>
</feature>
<keyword evidence="27" id="KW-1185">Reference proteome</keyword>
<evidence type="ECO:0000256" key="10">
    <source>
        <dbReference type="ARBA" id="ARBA00022723"/>
    </source>
</evidence>
<evidence type="ECO:0000256" key="24">
    <source>
        <dbReference type="ARBA" id="ARBA00049015"/>
    </source>
</evidence>
<keyword evidence="10 25" id="KW-0479">Metal-binding</keyword>
<keyword evidence="14" id="KW-0496">Mitochondrion</keyword>
<dbReference type="PANTHER" id="PTHR16222">
    <property type="entry name" value="ADP-RIBOSYLGLYCOHYDROLASE"/>
    <property type="match status" value="1"/>
</dbReference>
<dbReference type="GO" id="GO:0006281">
    <property type="term" value="P:DNA repair"/>
    <property type="evidence" value="ECO:0007669"/>
    <property type="project" value="UniProtKB-KW"/>
</dbReference>
<evidence type="ECO:0000256" key="22">
    <source>
        <dbReference type="ARBA" id="ARBA00043187"/>
    </source>
</evidence>
<comment type="subunit">
    <text evidence="6">Monomer.</text>
</comment>
<dbReference type="PANTHER" id="PTHR16222:SF24">
    <property type="entry name" value="ADP-RIBOSYLHYDROLASE ARH3"/>
    <property type="match status" value="1"/>
</dbReference>
<evidence type="ECO:0000256" key="11">
    <source>
        <dbReference type="ARBA" id="ARBA00022763"/>
    </source>
</evidence>
<evidence type="ECO:0000256" key="26">
    <source>
        <dbReference type="SAM" id="MobiDB-lite"/>
    </source>
</evidence>
<dbReference type="InterPro" id="IPR036705">
    <property type="entry name" value="Ribosyl_crysJ1_sf"/>
</dbReference>
<feature type="binding site" evidence="25">
    <location>
        <position position="61"/>
    </location>
    <ligand>
        <name>Mg(2+)</name>
        <dbReference type="ChEBI" id="CHEBI:18420"/>
        <label>1</label>
    </ligand>
</feature>